<dbReference type="Pfam" id="PF18735">
    <property type="entry name" value="HEPN_RiboL-PSP"/>
    <property type="match status" value="1"/>
</dbReference>
<accession>A0A1M6Q0H9</accession>
<evidence type="ECO:0000313" key="2">
    <source>
        <dbReference type="EMBL" id="SHK13729.1"/>
    </source>
</evidence>
<organism evidence="2 3">
    <name type="scientific">Marinobacter antarcticus</name>
    <dbReference type="NCBI Taxonomy" id="564117"/>
    <lineage>
        <taxon>Bacteria</taxon>
        <taxon>Pseudomonadati</taxon>
        <taxon>Pseudomonadota</taxon>
        <taxon>Gammaproteobacteria</taxon>
        <taxon>Pseudomonadales</taxon>
        <taxon>Marinobacteraceae</taxon>
        <taxon>Marinobacter</taxon>
    </lineage>
</organism>
<name>A0A1M6Q0H9_9GAMM</name>
<dbReference type="EMBL" id="FRAQ01000001">
    <property type="protein sequence ID" value="SHK13729.1"/>
    <property type="molecule type" value="Genomic_DNA"/>
</dbReference>
<dbReference type="Proteomes" id="UP000184497">
    <property type="component" value="Unassembled WGS sequence"/>
</dbReference>
<sequence>MERVYFFGGIPFPALGPSTGRPCQGAAKLSVRILQEELKLSEAGKLFEYSIKDAEKLLARFDADKHDPLNGSETLKRAGMIIALAAWETYVKDRFREEIDVWLCSLKGSQISNFVLKKVDEDLKRFFNPNYDRTKNLFKTYFDIDITEHWKWDNYLQPQAKKALNELISKRGEAAHQANTNAYSAHIVKRDDLEKAIRFLKGLVSATEKVKIAK</sequence>
<reference evidence="3" key="1">
    <citation type="submission" date="2016-11" db="EMBL/GenBank/DDBJ databases">
        <authorList>
            <person name="Varghese N."/>
            <person name="Submissions S."/>
        </authorList>
    </citation>
    <scope>NUCLEOTIDE SEQUENCE [LARGE SCALE GENOMIC DNA]</scope>
    <source>
        <strain evidence="3">CGMCC 1.10835</strain>
    </source>
</reference>
<dbReference type="RefSeq" id="WP_217650394.1">
    <property type="nucleotide sequence ID" value="NZ_FRAQ01000001.1"/>
</dbReference>
<gene>
    <name evidence="2" type="ORF">SAMN05216369_0624</name>
</gene>
<proteinExistence type="predicted"/>
<feature type="domain" description="RiboL-PSP-HEPN" evidence="1">
    <location>
        <begin position="51"/>
        <end position="209"/>
    </location>
</feature>
<dbReference type="InterPro" id="IPR041519">
    <property type="entry name" value="HEPN_RiboL-PSP"/>
</dbReference>
<dbReference type="AlphaFoldDB" id="A0A1M6Q0H9"/>
<protein>
    <recommendedName>
        <fullName evidence="1">RiboL-PSP-HEPN domain-containing protein</fullName>
    </recommendedName>
</protein>
<dbReference type="STRING" id="564117.SAMN05216369_0624"/>
<keyword evidence="3" id="KW-1185">Reference proteome</keyword>
<evidence type="ECO:0000259" key="1">
    <source>
        <dbReference type="Pfam" id="PF18735"/>
    </source>
</evidence>
<evidence type="ECO:0000313" key="3">
    <source>
        <dbReference type="Proteomes" id="UP000184497"/>
    </source>
</evidence>